<reference evidence="12 13" key="1">
    <citation type="submission" date="2018-01" db="EMBL/GenBank/DDBJ databases">
        <title>Draft genome of the strawberry crown rot pathogen Phytophthora cactorum.</title>
        <authorList>
            <person name="Armitage A.D."/>
            <person name="Lysoe E."/>
            <person name="Nellist C.F."/>
            <person name="Harrison R.J."/>
            <person name="Brurberg M.B."/>
        </authorList>
    </citation>
    <scope>NUCLEOTIDE SEQUENCE [LARGE SCALE GENOMIC DNA]</scope>
    <source>
        <strain evidence="12 13">10300</strain>
    </source>
</reference>
<organism evidence="12 13">
    <name type="scientific">Phytophthora cactorum</name>
    <dbReference type="NCBI Taxonomy" id="29920"/>
    <lineage>
        <taxon>Eukaryota</taxon>
        <taxon>Sar</taxon>
        <taxon>Stramenopiles</taxon>
        <taxon>Oomycota</taxon>
        <taxon>Peronosporomycetes</taxon>
        <taxon>Peronosporales</taxon>
        <taxon>Peronosporaceae</taxon>
        <taxon>Phytophthora</taxon>
    </lineage>
</organism>
<dbReference type="OrthoDB" id="123655at2759"/>
<dbReference type="EMBL" id="MJFZ01000438">
    <property type="protein sequence ID" value="RAW29253.1"/>
    <property type="molecule type" value="Genomic_DNA"/>
</dbReference>
<dbReference type="Proteomes" id="UP000251314">
    <property type="component" value="Unassembled WGS sequence"/>
</dbReference>
<dbReference type="EMBL" id="RCMV01001696">
    <property type="protein sequence ID" value="KAG3207590.1"/>
    <property type="molecule type" value="Genomic_DNA"/>
</dbReference>
<dbReference type="InterPro" id="IPR031825">
    <property type="entry name" value="RXLR"/>
</dbReference>
<evidence type="ECO:0000256" key="2">
    <source>
        <dbReference type="ARBA" id="ARBA00010400"/>
    </source>
</evidence>
<reference evidence="7" key="2">
    <citation type="submission" date="2018-10" db="EMBL/GenBank/DDBJ databases">
        <title>Effector identification in a new, highly contiguous assembly of the strawberry crown rot pathogen Phytophthora cactorum.</title>
        <authorList>
            <person name="Armitage A.D."/>
            <person name="Nellist C.F."/>
            <person name="Bates H."/>
            <person name="Vickerstaff R.J."/>
            <person name="Harrison R.J."/>
        </authorList>
    </citation>
    <scope>NUCLEOTIDE SEQUENCE</scope>
    <source>
        <strain evidence="7">15-7</strain>
        <strain evidence="8">4032</strain>
        <strain evidence="9">P415</strain>
        <strain evidence="10">P421</strain>
    </source>
</reference>
<dbReference type="Proteomes" id="UP000688947">
    <property type="component" value="Unassembled WGS sequence"/>
</dbReference>
<dbReference type="Pfam" id="PF16810">
    <property type="entry name" value="RXLR"/>
    <property type="match status" value="1"/>
</dbReference>
<dbReference type="Proteomes" id="UP000760860">
    <property type="component" value="Unassembled WGS sequence"/>
</dbReference>
<feature type="region of interest" description="Disordered" evidence="6">
    <location>
        <begin position="44"/>
        <end position="64"/>
    </location>
</feature>
<comment type="subcellular location">
    <subcellularLocation>
        <location evidence="1 5">Secreted</location>
    </subcellularLocation>
</comment>
<evidence type="ECO:0000313" key="8">
    <source>
        <dbReference type="EMBL" id="KAG2915292.1"/>
    </source>
</evidence>
<sequence>MRLQVIVLVAIASLVATSTVAGPHTTADIQPFVRRLDVPTKTLFRSHKTHEKAEDDEEEEKGITSTALESVAGSLEISIEQLKAWLKGGGKSTDDVFKALALDSAADSILANP</sequence>
<accession>A0A329RWU5</accession>
<evidence type="ECO:0000313" key="13">
    <source>
        <dbReference type="Proteomes" id="UP000251314"/>
    </source>
</evidence>
<evidence type="ECO:0000256" key="4">
    <source>
        <dbReference type="ARBA" id="ARBA00022729"/>
    </source>
</evidence>
<gene>
    <name evidence="11" type="ORF">JG687_00011891</name>
    <name evidence="12" type="ORF">PC110_g14364</name>
    <name evidence="7" type="ORF">PC113_g12628</name>
    <name evidence="8" type="ORF">PC115_g11432</name>
    <name evidence="9" type="ORF">PC118_g21671</name>
    <name evidence="10" type="ORF">PC129_g21375</name>
</gene>
<dbReference type="Proteomes" id="UP000697107">
    <property type="component" value="Unassembled WGS sequence"/>
</dbReference>
<evidence type="ECO:0000313" key="11">
    <source>
        <dbReference type="EMBL" id="KAG6954279.1"/>
    </source>
</evidence>
<comment type="function">
    <text evidence="5">Effector that suppresses plant defense responses during pathogen infection.</text>
</comment>
<comment type="domain">
    <text evidence="5">The RxLR-dEER motif acts to carry the protein into the host cell cytoplasm through binding to cell surface phosphatidylinositol-3-phosphate.</text>
</comment>
<proteinExistence type="inferred from homology"/>
<dbReference type="Proteomes" id="UP000774804">
    <property type="component" value="Unassembled WGS sequence"/>
</dbReference>
<dbReference type="VEuPathDB" id="FungiDB:PC110_g14364"/>
<keyword evidence="13" id="KW-1185">Reference proteome</keyword>
<name>A0A329RWU5_9STRA</name>
<evidence type="ECO:0000313" key="9">
    <source>
        <dbReference type="EMBL" id="KAG2961978.1"/>
    </source>
</evidence>
<protein>
    <recommendedName>
        <fullName evidence="5">RxLR effector protein</fullName>
    </recommendedName>
</protein>
<feature type="signal peptide" evidence="5">
    <location>
        <begin position="1"/>
        <end position="21"/>
    </location>
</feature>
<feature type="chain" id="PRO_5040067803" description="RxLR effector protein" evidence="5">
    <location>
        <begin position="22"/>
        <end position="113"/>
    </location>
</feature>
<comment type="caution">
    <text evidence="12">The sequence shown here is derived from an EMBL/GenBank/DDBJ whole genome shotgun (WGS) entry which is preliminary data.</text>
</comment>
<keyword evidence="4 5" id="KW-0732">Signal</keyword>
<evidence type="ECO:0000313" key="10">
    <source>
        <dbReference type="EMBL" id="KAG3207590.1"/>
    </source>
</evidence>
<evidence type="ECO:0000313" key="7">
    <source>
        <dbReference type="EMBL" id="KAG2855218.1"/>
    </source>
</evidence>
<dbReference type="AlphaFoldDB" id="A0A329RWU5"/>
<evidence type="ECO:0000256" key="5">
    <source>
        <dbReference type="RuleBase" id="RU367124"/>
    </source>
</evidence>
<dbReference type="EMBL" id="RCML01001522">
    <property type="protein sequence ID" value="KAG2961978.1"/>
    <property type="molecule type" value="Genomic_DNA"/>
</dbReference>
<evidence type="ECO:0000313" key="12">
    <source>
        <dbReference type="EMBL" id="RAW29253.1"/>
    </source>
</evidence>
<reference evidence="11" key="3">
    <citation type="submission" date="2021-01" db="EMBL/GenBank/DDBJ databases">
        <title>Phytophthora aleatoria, a newly-described species from Pinus radiata is distinct from Phytophthora cactorum isolates based on comparative genomics.</title>
        <authorList>
            <person name="Mcdougal R."/>
            <person name="Panda P."/>
            <person name="Williams N."/>
            <person name="Studholme D.J."/>
        </authorList>
    </citation>
    <scope>NUCLEOTIDE SEQUENCE</scope>
    <source>
        <strain evidence="11">NZFS 3830</strain>
    </source>
</reference>
<dbReference type="Proteomes" id="UP000735874">
    <property type="component" value="Unassembled WGS sequence"/>
</dbReference>
<evidence type="ECO:0000256" key="1">
    <source>
        <dbReference type="ARBA" id="ARBA00004613"/>
    </source>
</evidence>
<comment type="similarity">
    <text evidence="2 5">Belongs to the RxLR effector family.</text>
</comment>
<evidence type="ECO:0000256" key="6">
    <source>
        <dbReference type="SAM" id="MobiDB-lite"/>
    </source>
</evidence>
<keyword evidence="3 5" id="KW-0964">Secreted</keyword>
<evidence type="ECO:0000256" key="3">
    <source>
        <dbReference type="ARBA" id="ARBA00022525"/>
    </source>
</evidence>
<dbReference type="EMBL" id="RCMG01000387">
    <property type="protein sequence ID" value="KAG2855218.1"/>
    <property type="molecule type" value="Genomic_DNA"/>
</dbReference>
<dbReference type="EMBL" id="RCMI01000359">
    <property type="protein sequence ID" value="KAG2915292.1"/>
    <property type="molecule type" value="Genomic_DNA"/>
</dbReference>
<dbReference type="EMBL" id="JAENGZ010000757">
    <property type="protein sequence ID" value="KAG6954279.1"/>
    <property type="molecule type" value="Genomic_DNA"/>
</dbReference>